<keyword evidence="1" id="KW-0812">Transmembrane</keyword>
<keyword evidence="4" id="KW-1185">Reference proteome</keyword>
<evidence type="ECO:0000313" key="4">
    <source>
        <dbReference type="Proteomes" id="UP000645257"/>
    </source>
</evidence>
<dbReference type="Proteomes" id="UP000645257">
    <property type="component" value="Unassembled WGS sequence"/>
</dbReference>
<accession>A0A918P5U1</accession>
<gene>
    <name evidence="3" type="ORF">GCM10011289_28570</name>
</gene>
<dbReference type="RefSeq" id="WP_189535499.1">
    <property type="nucleotide sequence ID" value="NZ_BMYX01000018.1"/>
</dbReference>
<organism evidence="3 4">
    <name type="scientific">Paludibacterium paludis</name>
    <dbReference type="NCBI Taxonomy" id="1225769"/>
    <lineage>
        <taxon>Bacteria</taxon>
        <taxon>Pseudomonadati</taxon>
        <taxon>Pseudomonadota</taxon>
        <taxon>Betaproteobacteria</taxon>
        <taxon>Neisseriales</taxon>
        <taxon>Chromobacteriaceae</taxon>
        <taxon>Paludibacterium</taxon>
    </lineage>
</organism>
<keyword evidence="1" id="KW-1133">Transmembrane helix</keyword>
<dbReference type="InterPro" id="IPR002810">
    <property type="entry name" value="NfeD-like_C"/>
</dbReference>
<evidence type="ECO:0000259" key="2">
    <source>
        <dbReference type="Pfam" id="PF01957"/>
    </source>
</evidence>
<evidence type="ECO:0000256" key="1">
    <source>
        <dbReference type="SAM" id="Phobius"/>
    </source>
</evidence>
<protein>
    <recommendedName>
        <fullName evidence="2">NfeD-like C-terminal domain-containing protein</fullName>
    </recommendedName>
</protein>
<name>A0A918P5U1_9NEIS</name>
<dbReference type="AlphaFoldDB" id="A0A918P5U1"/>
<feature type="transmembrane region" description="Helical" evidence="1">
    <location>
        <begin position="7"/>
        <end position="34"/>
    </location>
</feature>
<feature type="domain" description="NfeD-like C-terminal" evidence="2">
    <location>
        <begin position="81"/>
        <end position="132"/>
    </location>
</feature>
<dbReference type="EMBL" id="BMYX01000018">
    <property type="protein sequence ID" value="GGY23095.1"/>
    <property type="molecule type" value="Genomic_DNA"/>
</dbReference>
<comment type="caution">
    <text evidence="3">The sequence shown here is derived from an EMBL/GenBank/DDBJ whole genome shotgun (WGS) entry which is preliminary data.</text>
</comment>
<dbReference type="Pfam" id="PF01957">
    <property type="entry name" value="NfeD"/>
    <property type="match status" value="1"/>
</dbReference>
<sequence>MTSQAFWWLLGLVALIAEFLTGTFYLLVLAAAFAAGGLAALAGMEGIAQAVCASAAGLASLVVVRRLKRRLGPSDPVADDPDIGQPVTLISEHDGLWRVAYRGTQWDARFTGEPPGPDETALIAGREGNRLLLTTHPTGQH</sequence>
<proteinExistence type="predicted"/>
<evidence type="ECO:0000313" key="3">
    <source>
        <dbReference type="EMBL" id="GGY23095.1"/>
    </source>
</evidence>
<reference evidence="3" key="2">
    <citation type="submission" date="2020-09" db="EMBL/GenBank/DDBJ databases">
        <authorList>
            <person name="Sun Q."/>
            <person name="Kim S."/>
        </authorList>
    </citation>
    <scope>NUCLEOTIDE SEQUENCE</scope>
    <source>
        <strain evidence="3">KCTC 32182</strain>
    </source>
</reference>
<keyword evidence="1" id="KW-0472">Membrane</keyword>
<reference evidence="3" key="1">
    <citation type="journal article" date="2014" name="Int. J. Syst. Evol. Microbiol.">
        <title>Complete genome sequence of Corynebacterium casei LMG S-19264T (=DSM 44701T), isolated from a smear-ripened cheese.</title>
        <authorList>
            <consortium name="US DOE Joint Genome Institute (JGI-PGF)"/>
            <person name="Walter F."/>
            <person name="Albersmeier A."/>
            <person name="Kalinowski J."/>
            <person name="Ruckert C."/>
        </authorList>
    </citation>
    <scope>NUCLEOTIDE SEQUENCE</scope>
    <source>
        <strain evidence="3">KCTC 32182</strain>
    </source>
</reference>
<feature type="transmembrane region" description="Helical" evidence="1">
    <location>
        <begin position="46"/>
        <end position="64"/>
    </location>
</feature>